<sequence length="338" mass="38356">MPSLTTLENRIKTALARTTYKTHILLTLLKFRSLPSSTLSLLSSYKTWLYHERDLLVSIQKAFDKPRMLGSIGVGKEEGKKEGNEGVWLAIQAWMVHQADGKSLEEDVDELMTEMHHLAVSRTFTPSTINTAALTPQQLALLSHLREKYQQYENLPATLNDTSQDLSKPAITEEERQESISLAIQGLSILCHHSTALPQREKLVKKSVILRREMVDSDIEKASGELPRRYRKYGVEEVMWYAERCGLIIGQGGQEKGKRGVESSTGLAKVPTRKKTKEQVDEEADWSLDEQEFSDNIRISQRKAEFDAKVLARQKNTSAMAPKQGFKDNEGAWWMVRP</sequence>
<name>A0A9P8C2J9_9HELO</name>
<evidence type="ECO:0000313" key="1">
    <source>
        <dbReference type="EMBL" id="KAG9231147.1"/>
    </source>
</evidence>
<comment type="caution">
    <text evidence="1">The sequence shown here is derived from an EMBL/GenBank/DDBJ whole genome shotgun (WGS) entry which is preliminary data.</text>
</comment>
<keyword evidence="2" id="KW-1185">Reference proteome</keyword>
<proteinExistence type="predicted"/>
<reference evidence="1" key="1">
    <citation type="journal article" date="2021" name="IMA Fungus">
        <title>Genomic characterization of three marine fungi, including Emericellopsis atlantica sp. nov. with signatures of a generalist lifestyle and marine biomass degradation.</title>
        <authorList>
            <person name="Hagestad O.C."/>
            <person name="Hou L."/>
            <person name="Andersen J.H."/>
            <person name="Hansen E.H."/>
            <person name="Altermark B."/>
            <person name="Li C."/>
            <person name="Kuhnert E."/>
            <person name="Cox R.J."/>
            <person name="Crous P.W."/>
            <person name="Spatafora J.W."/>
            <person name="Lail K."/>
            <person name="Amirebrahimi M."/>
            <person name="Lipzen A."/>
            <person name="Pangilinan J."/>
            <person name="Andreopoulos W."/>
            <person name="Hayes R.D."/>
            <person name="Ng V."/>
            <person name="Grigoriev I.V."/>
            <person name="Jackson S.A."/>
            <person name="Sutton T.D.S."/>
            <person name="Dobson A.D.W."/>
            <person name="Rama T."/>
        </authorList>
    </citation>
    <scope>NUCLEOTIDE SEQUENCE</scope>
    <source>
        <strain evidence="1">TRa018bII</strain>
    </source>
</reference>
<evidence type="ECO:0000313" key="2">
    <source>
        <dbReference type="Proteomes" id="UP000824998"/>
    </source>
</evidence>
<gene>
    <name evidence="1" type="ORF">BJ875DRAFT_128999</name>
</gene>
<accession>A0A9P8C2J9</accession>
<protein>
    <submittedName>
        <fullName evidence="1">Uncharacterized protein</fullName>
    </submittedName>
</protein>
<organism evidence="1 2">
    <name type="scientific">Amylocarpus encephaloides</name>
    <dbReference type="NCBI Taxonomy" id="45428"/>
    <lineage>
        <taxon>Eukaryota</taxon>
        <taxon>Fungi</taxon>
        <taxon>Dikarya</taxon>
        <taxon>Ascomycota</taxon>
        <taxon>Pezizomycotina</taxon>
        <taxon>Leotiomycetes</taxon>
        <taxon>Helotiales</taxon>
        <taxon>Helotiales incertae sedis</taxon>
        <taxon>Amylocarpus</taxon>
    </lineage>
</organism>
<dbReference type="EMBL" id="MU251621">
    <property type="protein sequence ID" value="KAG9231147.1"/>
    <property type="molecule type" value="Genomic_DNA"/>
</dbReference>
<dbReference type="Proteomes" id="UP000824998">
    <property type="component" value="Unassembled WGS sequence"/>
</dbReference>
<dbReference type="AlphaFoldDB" id="A0A9P8C2J9"/>